<accession>A0A564W389</accession>
<proteinExistence type="predicted"/>
<reference evidence="1 2" key="1">
    <citation type="submission" date="2019-07" db="EMBL/GenBank/DDBJ databases">
        <authorList>
            <person name="Hibberd C M."/>
            <person name="Gehrig L. J."/>
            <person name="Chang H.-W."/>
            <person name="Venkatesh S."/>
        </authorList>
    </citation>
    <scope>NUCLEOTIDE SEQUENCE [LARGE SCALE GENOMIC DNA]</scope>
    <source>
        <strain evidence="1">Blautia_luti_SSTS_Bg7063</strain>
    </source>
</reference>
<evidence type="ECO:0000313" key="1">
    <source>
        <dbReference type="EMBL" id="VUX39275.1"/>
    </source>
</evidence>
<dbReference type="EMBL" id="CABHNW010000092">
    <property type="protein sequence ID" value="VUX39275.1"/>
    <property type="molecule type" value="Genomic_DNA"/>
</dbReference>
<sequence>MELSSSEMKTIQHQYDALAKKVLKGEARSYYRELSKRAALEVNFSEMSEADLLQLYTLDEYESDYYRFEVSGYDVLVKNELLGEALQALPEKKRDIIFCHTFWI</sequence>
<dbReference type="Proteomes" id="UP000408482">
    <property type="component" value="Unassembled WGS sequence"/>
</dbReference>
<protein>
    <submittedName>
        <fullName evidence="1">Uncharacterized protein</fullName>
    </submittedName>
</protein>
<dbReference type="AlphaFoldDB" id="A0A564W389"/>
<gene>
    <name evidence="1" type="ORF">RSSSTS7063_03563</name>
</gene>
<name>A0A564W389_9FIRM</name>
<organism evidence="1 2">
    <name type="scientific">Blautia luti</name>
    <dbReference type="NCBI Taxonomy" id="89014"/>
    <lineage>
        <taxon>Bacteria</taxon>
        <taxon>Bacillati</taxon>
        <taxon>Bacillota</taxon>
        <taxon>Clostridia</taxon>
        <taxon>Lachnospirales</taxon>
        <taxon>Lachnospiraceae</taxon>
        <taxon>Blautia</taxon>
    </lineage>
</organism>
<evidence type="ECO:0000313" key="2">
    <source>
        <dbReference type="Proteomes" id="UP000408482"/>
    </source>
</evidence>
<keyword evidence="2" id="KW-1185">Reference proteome</keyword>